<evidence type="ECO:0000313" key="2">
    <source>
        <dbReference type="Proteomes" id="UP001234178"/>
    </source>
</evidence>
<proteinExistence type="predicted"/>
<keyword evidence="2" id="KW-1185">Reference proteome</keyword>
<comment type="caution">
    <text evidence="1">The sequence shown here is derived from an EMBL/GenBank/DDBJ whole genome shotgun (WGS) entry which is preliminary data.</text>
</comment>
<accession>A0ABR0A7C6</accession>
<protein>
    <recommendedName>
        <fullName evidence="3">Secreted protein</fullName>
    </recommendedName>
</protein>
<name>A0ABR0A7C6_9CRUS</name>
<dbReference type="EMBL" id="JAOYFB010000036">
    <property type="protein sequence ID" value="KAK4021049.1"/>
    <property type="molecule type" value="Genomic_DNA"/>
</dbReference>
<organism evidence="1 2">
    <name type="scientific">Daphnia magna</name>
    <dbReference type="NCBI Taxonomy" id="35525"/>
    <lineage>
        <taxon>Eukaryota</taxon>
        <taxon>Metazoa</taxon>
        <taxon>Ecdysozoa</taxon>
        <taxon>Arthropoda</taxon>
        <taxon>Crustacea</taxon>
        <taxon>Branchiopoda</taxon>
        <taxon>Diplostraca</taxon>
        <taxon>Cladocera</taxon>
        <taxon>Anomopoda</taxon>
        <taxon>Daphniidae</taxon>
        <taxon>Daphnia</taxon>
    </lineage>
</organism>
<sequence length="66" mass="7308">MPRFSVKFITTTLAAIIASHTTISLPLALPGSISREWIRRTEPSSLQPYLHAGFTLIVSLAKPRFV</sequence>
<reference evidence="1 2" key="1">
    <citation type="journal article" date="2023" name="Nucleic Acids Res.">
        <title>The hologenome of Daphnia magna reveals possible DNA methylation and microbiome-mediated evolution of the host genome.</title>
        <authorList>
            <person name="Chaturvedi A."/>
            <person name="Li X."/>
            <person name="Dhandapani V."/>
            <person name="Marshall H."/>
            <person name="Kissane S."/>
            <person name="Cuenca-Cambronero M."/>
            <person name="Asole G."/>
            <person name="Calvet F."/>
            <person name="Ruiz-Romero M."/>
            <person name="Marangio P."/>
            <person name="Guigo R."/>
            <person name="Rago D."/>
            <person name="Mirbahai L."/>
            <person name="Eastwood N."/>
            <person name="Colbourne J.K."/>
            <person name="Zhou J."/>
            <person name="Mallon E."/>
            <person name="Orsini L."/>
        </authorList>
    </citation>
    <scope>NUCLEOTIDE SEQUENCE [LARGE SCALE GENOMIC DNA]</scope>
    <source>
        <strain evidence="1">LRV0_1</strain>
    </source>
</reference>
<dbReference type="Proteomes" id="UP001234178">
    <property type="component" value="Unassembled WGS sequence"/>
</dbReference>
<evidence type="ECO:0008006" key="3">
    <source>
        <dbReference type="Google" id="ProtNLM"/>
    </source>
</evidence>
<gene>
    <name evidence="1" type="ORF">OUZ56_002983</name>
</gene>
<evidence type="ECO:0000313" key="1">
    <source>
        <dbReference type="EMBL" id="KAK4021049.1"/>
    </source>
</evidence>